<sequence>MGNSVSKGGEEIADGRYLSIESRIFTSGDQTFHEKLLQTRRTRIFRPGGPGSSDPENQVLQTRRTRFFRPGGPGSSDPEDQVLQTRRTRFFSSGARVEM</sequence>
<protein>
    <submittedName>
        <fullName evidence="2">Uncharacterized protein</fullName>
    </submittedName>
</protein>
<keyword evidence="3" id="KW-1185">Reference proteome</keyword>
<evidence type="ECO:0000313" key="3">
    <source>
        <dbReference type="Proteomes" id="UP001153269"/>
    </source>
</evidence>
<dbReference type="EMBL" id="CADEAL010001532">
    <property type="protein sequence ID" value="CAB1433183.1"/>
    <property type="molecule type" value="Genomic_DNA"/>
</dbReference>
<evidence type="ECO:0000256" key="1">
    <source>
        <dbReference type="SAM" id="MobiDB-lite"/>
    </source>
</evidence>
<proteinExistence type="predicted"/>
<reference evidence="2" key="1">
    <citation type="submission" date="2020-03" db="EMBL/GenBank/DDBJ databases">
        <authorList>
            <person name="Weist P."/>
        </authorList>
    </citation>
    <scope>NUCLEOTIDE SEQUENCE</scope>
</reference>
<gene>
    <name evidence="2" type="ORF">PLEPLA_LOCUS21271</name>
</gene>
<organism evidence="2 3">
    <name type="scientific">Pleuronectes platessa</name>
    <name type="common">European plaice</name>
    <dbReference type="NCBI Taxonomy" id="8262"/>
    <lineage>
        <taxon>Eukaryota</taxon>
        <taxon>Metazoa</taxon>
        <taxon>Chordata</taxon>
        <taxon>Craniata</taxon>
        <taxon>Vertebrata</taxon>
        <taxon>Euteleostomi</taxon>
        <taxon>Actinopterygii</taxon>
        <taxon>Neopterygii</taxon>
        <taxon>Teleostei</taxon>
        <taxon>Neoteleostei</taxon>
        <taxon>Acanthomorphata</taxon>
        <taxon>Carangaria</taxon>
        <taxon>Pleuronectiformes</taxon>
        <taxon>Pleuronectoidei</taxon>
        <taxon>Pleuronectidae</taxon>
        <taxon>Pleuronectes</taxon>
    </lineage>
</organism>
<dbReference type="Proteomes" id="UP001153269">
    <property type="component" value="Unassembled WGS sequence"/>
</dbReference>
<feature type="region of interest" description="Disordered" evidence="1">
    <location>
        <begin position="67"/>
        <end position="99"/>
    </location>
</feature>
<dbReference type="AlphaFoldDB" id="A0A9N7UN82"/>
<evidence type="ECO:0000313" key="2">
    <source>
        <dbReference type="EMBL" id="CAB1433183.1"/>
    </source>
</evidence>
<accession>A0A9N7UN82</accession>
<comment type="caution">
    <text evidence="2">The sequence shown here is derived from an EMBL/GenBank/DDBJ whole genome shotgun (WGS) entry which is preliminary data.</text>
</comment>
<name>A0A9N7UN82_PLEPL</name>